<gene>
    <name evidence="3" type="ORF">A3G51_01005</name>
</gene>
<dbReference type="AlphaFoldDB" id="A0A1F8H716"/>
<evidence type="ECO:0000313" key="3">
    <source>
        <dbReference type="EMBL" id="OGN33377.1"/>
    </source>
</evidence>
<dbReference type="InterPro" id="IPR043728">
    <property type="entry name" value="DUF5671"/>
</dbReference>
<protein>
    <recommendedName>
        <fullName evidence="2">DUF5671 domain-containing protein</fullName>
    </recommendedName>
</protein>
<dbReference type="Pfam" id="PF18920">
    <property type="entry name" value="DUF5671"/>
    <property type="match status" value="1"/>
</dbReference>
<sequence>MSDQINKNLPRDVFLYLLSIITLVASTISFGVLVFQYINIYFPDIIYDYYVSASSYFSPIRQSLATLIVIFPVYFFVLRFLAKDVDENPEKRDLKIRKWLLYFTVFVAALVIIGDLVALINTYLNGELTTRFILKVLTIFFIAGSVFSYYFSELRELRTKGKKSLNWISVYKWVVVAVVILAVGFGFYVAGSPANQRMIRFDERRVNDLSALQNQIINYWQKKNELPQNLSQMANDILGIVIPGDPKTGTPYEYRVLGNLKFELCATFENSNLDQKAAGPKTALREQLIYPYSGGEMQTWQHNAERTCFNRTIDPDLFKVEISKPL</sequence>
<reference evidence="3 4" key="1">
    <citation type="journal article" date="2016" name="Nat. Commun.">
        <title>Thousands of microbial genomes shed light on interconnected biogeochemical processes in an aquifer system.</title>
        <authorList>
            <person name="Anantharaman K."/>
            <person name="Brown C.T."/>
            <person name="Hug L.A."/>
            <person name="Sharon I."/>
            <person name="Castelle C.J."/>
            <person name="Probst A.J."/>
            <person name="Thomas B.C."/>
            <person name="Singh A."/>
            <person name="Wilkins M.J."/>
            <person name="Karaoz U."/>
            <person name="Brodie E.L."/>
            <person name="Williams K.H."/>
            <person name="Hubbard S.S."/>
            <person name="Banfield J.F."/>
        </authorList>
    </citation>
    <scope>NUCLEOTIDE SEQUENCE [LARGE SCALE GENOMIC DNA]</scope>
</reference>
<keyword evidence="1" id="KW-1133">Transmembrane helix</keyword>
<evidence type="ECO:0000256" key="1">
    <source>
        <dbReference type="SAM" id="Phobius"/>
    </source>
</evidence>
<dbReference type="EMBL" id="MGKY01000018">
    <property type="protein sequence ID" value="OGN33377.1"/>
    <property type="molecule type" value="Genomic_DNA"/>
</dbReference>
<evidence type="ECO:0000259" key="2">
    <source>
        <dbReference type="Pfam" id="PF18920"/>
    </source>
</evidence>
<feature type="domain" description="DUF5671" evidence="2">
    <location>
        <begin position="12"/>
        <end position="148"/>
    </location>
</feature>
<name>A0A1F8H716_9BACT</name>
<accession>A0A1F8H716</accession>
<keyword evidence="1" id="KW-0472">Membrane</keyword>
<feature type="transmembrane region" description="Helical" evidence="1">
    <location>
        <begin position="173"/>
        <end position="191"/>
    </location>
</feature>
<keyword evidence="1" id="KW-0812">Transmembrane</keyword>
<comment type="caution">
    <text evidence="3">The sequence shown here is derived from an EMBL/GenBank/DDBJ whole genome shotgun (WGS) entry which is preliminary data.</text>
</comment>
<proteinExistence type="predicted"/>
<evidence type="ECO:0000313" key="4">
    <source>
        <dbReference type="Proteomes" id="UP000177745"/>
    </source>
</evidence>
<feature type="transmembrane region" description="Helical" evidence="1">
    <location>
        <begin position="132"/>
        <end position="152"/>
    </location>
</feature>
<organism evidence="3 4">
    <name type="scientific">Candidatus Yanofskybacteria bacterium RIFCSPLOWO2_12_FULL_43_11b</name>
    <dbReference type="NCBI Taxonomy" id="1802710"/>
    <lineage>
        <taxon>Bacteria</taxon>
        <taxon>Candidatus Yanofskyibacteriota</taxon>
    </lineage>
</organism>
<feature type="transmembrane region" description="Helical" evidence="1">
    <location>
        <begin position="99"/>
        <end position="120"/>
    </location>
</feature>
<dbReference type="Proteomes" id="UP000177745">
    <property type="component" value="Unassembled WGS sequence"/>
</dbReference>
<feature type="transmembrane region" description="Helical" evidence="1">
    <location>
        <begin position="60"/>
        <end position="78"/>
    </location>
</feature>
<feature type="transmembrane region" description="Helical" evidence="1">
    <location>
        <begin position="14"/>
        <end position="40"/>
    </location>
</feature>